<feature type="compositionally biased region" description="Basic and acidic residues" evidence="5">
    <location>
        <begin position="350"/>
        <end position="360"/>
    </location>
</feature>
<dbReference type="PANTHER" id="PTHR47447:SF17">
    <property type="entry name" value="OS12G0638900 PROTEIN"/>
    <property type="match status" value="1"/>
</dbReference>
<comment type="subunit">
    <text evidence="4">Binds to mitochondrial small subunit 15S rRNA.</text>
</comment>
<keyword evidence="7" id="KW-1185">Reference proteome</keyword>
<proteinExistence type="inferred from homology"/>
<accession>A0A9P7KEC0</accession>
<dbReference type="AlphaFoldDB" id="A0A9P7KEC0"/>
<evidence type="ECO:0000256" key="2">
    <source>
        <dbReference type="ARBA" id="ARBA00022737"/>
    </source>
</evidence>
<evidence type="ECO:0000313" key="6">
    <source>
        <dbReference type="EMBL" id="KAG5645750.1"/>
    </source>
</evidence>
<dbReference type="Gene3D" id="1.25.40.10">
    <property type="entry name" value="Tetratricopeptide repeat domain"/>
    <property type="match status" value="1"/>
</dbReference>
<dbReference type="InterPro" id="IPR011990">
    <property type="entry name" value="TPR-like_helical_dom_sf"/>
</dbReference>
<dbReference type="Pfam" id="PF13812">
    <property type="entry name" value="PPR_3"/>
    <property type="match status" value="1"/>
</dbReference>
<comment type="similarity">
    <text evidence="1">Belongs to the CCM1 family.</text>
</comment>
<dbReference type="PROSITE" id="PS51257">
    <property type="entry name" value="PROKAR_LIPOPROTEIN"/>
    <property type="match status" value="1"/>
</dbReference>
<reference evidence="6" key="1">
    <citation type="submission" date="2020-07" db="EMBL/GenBank/DDBJ databases">
        <authorList>
            <person name="Nieuwenhuis M."/>
            <person name="Van De Peppel L.J.J."/>
        </authorList>
    </citation>
    <scope>NUCLEOTIDE SEQUENCE</scope>
    <source>
        <strain evidence="6">AP01</strain>
        <tissue evidence="6">Mycelium</tissue>
    </source>
</reference>
<evidence type="ECO:0000256" key="1">
    <source>
        <dbReference type="ARBA" id="ARBA00006192"/>
    </source>
</evidence>
<dbReference type="EMBL" id="JABCKV010000032">
    <property type="protein sequence ID" value="KAG5645750.1"/>
    <property type="molecule type" value="Genomic_DNA"/>
</dbReference>
<evidence type="ECO:0000256" key="4">
    <source>
        <dbReference type="ARBA" id="ARBA00044511"/>
    </source>
</evidence>
<protein>
    <recommendedName>
        <fullName evidence="8">Pentatricopeptide repeat protein</fullName>
    </recommendedName>
</protein>
<gene>
    <name evidence="6" type="ORF">DXG03_005287</name>
</gene>
<evidence type="ECO:0000256" key="5">
    <source>
        <dbReference type="SAM" id="MobiDB-lite"/>
    </source>
</evidence>
<comment type="caution">
    <text evidence="6">The sequence shown here is derived from an EMBL/GenBank/DDBJ whole genome shotgun (WGS) entry which is preliminary data.</text>
</comment>
<organism evidence="6 7">
    <name type="scientific">Asterophora parasitica</name>
    <dbReference type="NCBI Taxonomy" id="117018"/>
    <lineage>
        <taxon>Eukaryota</taxon>
        <taxon>Fungi</taxon>
        <taxon>Dikarya</taxon>
        <taxon>Basidiomycota</taxon>
        <taxon>Agaricomycotina</taxon>
        <taxon>Agaricomycetes</taxon>
        <taxon>Agaricomycetidae</taxon>
        <taxon>Agaricales</taxon>
        <taxon>Tricholomatineae</taxon>
        <taxon>Lyophyllaceae</taxon>
        <taxon>Asterophora</taxon>
    </lineage>
</organism>
<keyword evidence="2" id="KW-0677">Repeat</keyword>
<dbReference type="Proteomes" id="UP000775547">
    <property type="component" value="Unassembled WGS sequence"/>
</dbReference>
<dbReference type="InterPro" id="IPR002885">
    <property type="entry name" value="PPR_rpt"/>
</dbReference>
<dbReference type="OrthoDB" id="1908178at2759"/>
<sequence>MTARPIDAESVLAGPLSSTTGCFPRLFMRRTVSQTRAVRPFTPSAWSRDGNAGKSPNTQVKVVLKRSTVPETAEEQIAGSSSQTMVTPQASTSAAPVRVAPFVLSPPAERKPVTFMGFANRKTYRGLRNYVPAGFESLGHRHRPEVSSKQPGSSVPKHHKKLVVTPGETTAIKTQPDQREKKRRHHTTDSPQYQAGSAWRPLPIPWTFLPSFPPPLNEQERVRRRFTRILQSTQSAASGWGAYVSLVAQPLPDSENKIFFALLHRLARLIARERPTTQTHFMRLLAVLTTLRRAGGTVHIHEWNALTHAAGQGVRGTSVTQYEAALSFFRDMTRGRAPGTTLELGGPSKDPSREEIEGHGSVHGSIEGPDAEPVEPDLYTFTTLIDIAARTGDPDCVRHARGLLESSGTAPNRFTHLALMKYFVATKQPAAVRSTLLRIDQQELELGLDGLNACLVAYSYNERLDVVMMIYRLLRHNMDPEAGEDLDDLERVRRQLYLEEHITVPSNLRPNEVTYTSMVQIMAYHGNLEATLTVFVDMISTLNVEQGAPLAPGDNGELKPTTYQPTLAIFRAIFLGFRRHGLKLPKSGLAPPHLRAANPPGMPGWTLDNLEKIFEAFMGMPPDIQIGPSIFYWVVVAFQKTSPDDVDVVRRAWNRLEGRFKGSWGGPDNRLHQLRASLFPEQHIGRGKSTPPS</sequence>
<feature type="region of interest" description="Disordered" evidence="5">
    <location>
        <begin position="337"/>
        <end position="372"/>
    </location>
</feature>
<evidence type="ECO:0000256" key="3">
    <source>
        <dbReference type="ARBA" id="ARBA00044493"/>
    </source>
</evidence>
<name>A0A9P7KEC0_9AGAR</name>
<evidence type="ECO:0000313" key="7">
    <source>
        <dbReference type="Proteomes" id="UP000775547"/>
    </source>
</evidence>
<feature type="region of interest" description="Disordered" evidence="5">
    <location>
        <begin position="166"/>
        <end position="198"/>
    </location>
</feature>
<evidence type="ECO:0008006" key="8">
    <source>
        <dbReference type="Google" id="ProtNLM"/>
    </source>
</evidence>
<dbReference type="PANTHER" id="PTHR47447">
    <property type="entry name" value="OS03G0856100 PROTEIN"/>
    <property type="match status" value="1"/>
</dbReference>
<comment type="function">
    <text evidence="3">Regulates mitochondrial small subunit maturation by controlling 15S rRNA 5'-end processing. Localizes to the 5' precursor of the 15S rRNA in a position that is subsequently occupied by mS47 in the mature yeast mtSSU. Uses structure and sequence-specific RNA recognition, binding to a single-stranded region of the precursor and specifically recognizing bases -6 to -1. The exchange of Ccm1 for mS47 is coupled to the irreversible removal of precursor rRNA that is accompanied by conformational changes of the mitoribosomal proteins uS5m and mS26. These conformational changes signal completion of 5'-end rRNA processing through protection of the mature 5'-end of the 15S rRNA and stabilization of mS47. The removal of the 5' precursor together with the dissociation of Ccm1 may be catalyzed by the 5'-3' exoribonuclease Pet127. Involved in the specific removal of group I introns in mitochondrial encoded transcripts.</text>
</comment>
<reference evidence="6" key="2">
    <citation type="submission" date="2021-10" db="EMBL/GenBank/DDBJ databases">
        <title>Phylogenomics reveals ancestral predisposition of the termite-cultivated fungus Termitomyces towards a domesticated lifestyle.</title>
        <authorList>
            <person name="Auxier B."/>
            <person name="Grum-Grzhimaylo A."/>
            <person name="Cardenas M.E."/>
            <person name="Lodge J.D."/>
            <person name="Laessoe T."/>
            <person name="Pedersen O."/>
            <person name="Smith M.E."/>
            <person name="Kuyper T.W."/>
            <person name="Franco-Molano E.A."/>
            <person name="Baroni T.J."/>
            <person name="Aanen D.K."/>
        </authorList>
    </citation>
    <scope>NUCLEOTIDE SEQUENCE</scope>
    <source>
        <strain evidence="6">AP01</strain>
        <tissue evidence="6">Mycelium</tissue>
    </source>
</reference>